<feature type="compositionally biased region" description="Polar residues" evidence="1">
    <location>
        <begin position="61"/>
        <end position="71"/>
    </location>
</feature>
<dbReference type="PANTHER" id="PTHR13282">
    <property type="entry name" value="PROTEIN FAM32A"/>
    <property type="match status" value="1"/>
</dbReference>
<dbReference type="EMBL" id="JANKHO010000068">
    <property type="protein sequence ID" value="KAJ3516083.1"/>
    <property type="molecule type" value="Genomic_DNA"/>
</dbReference>
<reference evidence="2" key="1">
    <citation type="submission" date="2022-07" db="EMBL/GenBank/DDBJ databases">
        <title>Genome Sequence of Agrocybe chaxingu.</title>
        <authorList>
            <person name="Buettner E."/>
        </authorList>
    </citation>
    <scope>NUCLEOTIDE SEQUENCE</scope>
    <source>
        <strain evidence="2">MP-N11</strain>
    </source>
</reference>
<dbReference type="AlphaFoldDB" id="A0A9W8TEJ4"/>
<evidence type="ECO:0000313" key="2">
    <source>
        <dbReference type="EMBL" id="KAJ3516083.1"/>
    </source>
</evidence>
<comment type="caution">
    <text evidence="2">The sequence shown here is derived from an EMBL/GenBank/DDBJ whole genome shotgun (WGS) entry which is preliminary data.</text>
</comment>
<dbReference type="InterPro" id="IPR013865">
    <property type="entry name" value="FAM32A"/>
</dbReference>
<gene>
    <name evidence="2" type="ORF">NLJ89_g1341</name>
</gene>
<sequence length="133" mass="14583">MSDYDFRPGGSLKLKGGVAEGGIVKKKKKKSKAQSESTSKDHDLDSVKDLVSKNDDKDNIPSGSGRNSPALTSSSSTSRKTEAEKRFEEVQKRRLARRVAKLAGKTHKDRVNEFNAHLETLSEHHDIPKVGPG</sequence>
<evidence type="ECO:0008006" key="4">
    <source>
        <dbReference type="Google" id="ProtNLM"/>
    </source>
</evidence>
<keyword evidence="3" id="KW-1185">Reference proteome</keyword>
<protein>
    <recommendedName>
        <fullName evidence="4">DUF1754-domain-containing protein</fullName>
    </recommendedName>
</protein>
<dbReference type="OrthoDB" id="205403at2759"/>
<dbReference type="PANTHER" id="PTHR13282:SF6">
    <property type="entry name" value="PROTEIN FAM32A"/>
    <property type="match status" value="1"/>
</dbReference>
<dbReference type="Pfam" id="PF08555">
    <property type="entry name" value="FAM32A"/>
    <property type="match status" value="1"/>
</dbReference>
<feature type="region of interest" description="Disordered" evidence="1">
    <location>
        <begin position="1"/>
        <end position="93"/>
    </location>
</feature>
<organism evidence="2 3">
    <name type="scientific">Agrocybe chaxingu</name>
    <dbReference type="NCBI Taxonomy" id="84603"/>
    <lineage>
        <taxon>Eukaryota</taxon>
        <taxon>Fungi</taxon>
        <taxon>Dikarya</taxon>
        <taxon>Basidiomycota</taxon>
        <taxon>Agaricomycotina</taxon>
        <taxon>Agaricomycetes</taxon>
        <taxon>Agaricomycetidae</taxon>
        <taxon>Agaricales</taxon>
        <taxon>Agaricineae</taxon>
        <taxon>Strophariaceae</taxon>
        <taxon>Agrocybe</taxon>
    </lineage>
</organism>
<proteinExistence type="predicted"/>
<dbReference type="Proteomes" id="UP001148786">
    <property type="component" value="Unassembled WGS sequence"/>
</dbReference>
<evidence type="ECO:0000256" key="1">
    <source>
        <dbReference type="SAM" id="MobiDB-lite"/>
    </source>
</evidence>
<feature type="compositionally biased region" description="Basic and acidic residues" evidence="1">
    <location>
        <begin position="38"/>
        <end position="59"/>
    </location>
</feature>
<dbReference type="GO" id="GO:0005730">
    <property type="term" value="C:nucleolus"/>
    <property type="evidence" value="ECO:0007669"/>
    <property type="project" value="TreeGrafter"/>
</dbReference>
<name>A0A9W8TEJ4_9AGAR</name>
<evidence type="ECO:0000313" key="3">
    <source>
        <dbReference type="Proteomes" id="UP001148786"/>
    </source>
</evidence>
<accession>A0A9W8TEJ4</accession>
<feature type="compositionally biased region" description="Basic and acidic residues" evidence="1">
    <location>
        <begin position="79"/>
        <end position="92"/>
    </location>
</feature>